<accession>A0A4Y2PYA7</accession>
<sequence length="137" mass="15111">MAAPKNQIEQVDSLKPSSNGQWLPPAFNDLTPLRVGWAGVGFQGQGCSSIQVKCWEMLGNQRPVSRRTETSIQFLQTVVYCVCVEETVRPVGFLMTTNPQVVMISSNQDTDHGQNGLRSNDTCAAFIFVDRTESVCL</sequence>
<evidence type="ECO:0000256" key="1">
    <source>
        <dbReference type="SAM" id="MobiDB-lite"/>
    </source>
</evidence>
<feature type="compositionally biased region" description="Polar residues" evidence="1">
    <location>
        <begin position="7"/>
        <end position="20"/>
    </location>
</feature>
<evidence type="ECO:0000313" key="3">
    <source>
        <dbReference type="Proteomes" id="UP000499080"/>
    </source>
</evidence>
<reference evidence="2 3" key="1">
    <citation type="journal article" date="2019" name="Sci. Rep.">
        <title>Orb-weaving spider Araneus ventricosus genome elucidates the spidroin gene catalogue.</title>
        <authorList>
            <person name="Kono N."/>
            <person name="Nakamura H."/>
            <person name="Ohtoshi R."/>
            <person name="Moran D.A.P."/>
            <person name="Shinohara A."/>
            <person name="Yoshida Y."/>
            <person name="Fujiwara M."/>
            <person name="Mori M."/>
            <person name="Tomita M."/>
            <person name="Arakawa K."/>
        </authorList>
    </citation>
    <scope>NUCLEOTIDE SEQUENCE [LARGE SCALE GENOMIC DNA]</scope>
</reference>
<dbReference type="EMBL" id="BGPR01012471">
    <property type="protein sequence ID" value="GBN56219.1"/>
    <property type="molecule type" value="Genomic_DNA"/>
</dbReference>
<keyword evidence="3" id="KW-1185">Reference proteome</keyword>
<proteinExistence type="predicted"/>
<feature type="region of interest" description="Disordered" evidence="1">
    <location>
        <begin position="1"/>
        <end position="20"/>
    </location>
</feature>
<dbReference type="AlphaFoldDB" id="A0A4Y2PYA7"/>
<protein>
    <submittedName>
        <fullName evidence="2">Uncharacterized protein</fullName>
    </submittedName>
</protein>
<dbReference type="Proteomes" id="UP000499080">
    <property type="component" value="Unassembled WGS sequence"/>
</dbReference>
<comment type="caution">
    <text evidence="2">The sequence shown here is derived from an EMBL/GenBank/DDBJ whole genome shotgun (WGS) entry which is preliminary data.</text>
</comment>
<evidence type="ECO:0000313" key="2">
    <source>
        <dbReference type="EMBL" id="GBN56219.1"/>
    </source>
</evidence>
<organism evidence="2 3">
    <name type="scientific">Araneus ventricosus</name>
    <name type="common">Orbweaver spider</name>
    <name type="synonym">Epeira ventricosa</name>
    <dbReference type="NCBI Taxonomy" id="182803"/>
    <lineage>
        <taxon>Eukaryota</taxon>
        <taxon>Metazoa</taxon>
        <taxon>Ecdysozoa</taxon>
        <taxon>Arthropoda</taxon>
        <taxon>Chelicerata</taxon>
        <taxon>Arachnida</taxon>
        <taxon>Araneae</taxon>
        <taxon>Araneomorphae</taxon>
        <taxon>Entelegynae</taxon>
        <taxon>Araneoidea</taxon>
        <taxon>Araneidae</taxon>
        <taxon>Araneus</taxon>
    </lineage>
</organism>
<gene>
    <name evidence="2" type="ORF">AVEN_222485_1</name>
</gene>
<name>A0A4Y2PYA7_ARAVE</name>